<name>A0ABU8UXB2_9ACTN</name>
<sequence>MACLDRVGLADRRTTARAASPAASGGASRGGPALCQRPRVLLADEPVSALEPGRPGNRYSRCWPRLAHDAGLAVLAVLHQPSLAAATPTAWSACGSGRVILDGPPARASTPCTGPRPWSCVHDRTRRSG</sequence>
<dbReference type="Gene3D" id="3.40.50.300">
    <property type="entry name" value="P-loop containing nucleotide triphosphate hydrolases"/>
    <property type="match status" value="1"/>
</dbReference>
<feature type="region of interest" description="Disordered" evidence="1">
    <location>
        <begin position="14"/>
        <end position="33"/>
    </location>
</feature>
<accession>A0ABU8UXB2</accession>
<protein>
    <recommendedName>
        <fullName evidence="4">ATP-binding cassette domain-containing protein</fullName>
    </recommendedName>
</protein>
<gene>
    <name evidence="2" type="ORF">WKI71_45310</name>
</gene>
<keyword evidence="3" id="KW-1185">Reference proteome</keyword>
<evidence type="ECO:0000256" key="1">
    <source>
        <dbReference type="SAM" id="MobiDB-lite"/>
    </source>
</evidence>
<comment type="caution">
    <text evidence="2">The sequence shown here is derived from an EMBL/GenBank/DDBJ whole genome shotgun (WGS) entry which is preliminary data.</text>
</comment>
<evidence type="ECO:0000313" key="2">
    <source>
        <dbReference type="EMBL" id="MEJ8673001.1"/>
    </source>
</evidence>
<evidence type="ECO:0000313" key="3">
    <source>
        <dbReference type="Proteomes" id="UP001376459"/>
    </source>
</evidence>
<feature type="compositionally biased region" description="Low complexity" evidence="1">
    <location>
        <begin position="16"/>
        <end position="33"/>
    </location>
</feature>
<organism evidence="2 3">
    <name type="scientific">Streptomyces machairae</name>
    <dbReference type="NCBI Taxonomy" id="3134109"/>
    <lineage>
        <taxon>Bacteria</taxon>
        <taxon>Bacillati</taxon>
        <taxon>Actinomycetota</taxon>
        <taxon>Actinomycetes</taxon>
        <taxon>Kitasatosporales</taxon>
        <taxon>Streptomycetaceae</taxon>
        <taxon>Streptomyces</taxon>
    </lineage>
</organism>
<proteinExistence type="predicted"/>
<evidence type="ECO:0008006" key="4">
    <source>
        <dbReference type="Google" id="ProtNLM"/>
    </source>
</evidence>
<reference evidence="2 3" key="1">
    <citation type="submission" date="2024-03" db="EMBL/GenBank/DDBJ databases">
        <title>Novel Streptomyces species of biotechnological and ecological value are a feature of Machair soil.</title>
        <authorList>
            <person name="Prole J.R."/>
            <person name="Goodfellow M."/>
            <person name="Allenby N."/>
            <person name="Ward A.C."/>
        </authorList>
    </citation>
    <scope>NUCLEOTIDE SEQUENCE [LARGE SCALE GENOMIC DNA]</scope>
    <source>
        <strain evidence="2 3">MS1.AVA.1</strain>
    </source>
</reference>
<dbReference type="InterPro" id="IPR027417">
    <property type="entry name" value="P-loop_NTPase"/>
</dbReference>
<dbReference type="SUPFAM" id="SSF52540">
    <property type="entry name" value="P-loop containing nucleoside triphosphate hydrolases"/>
    <property type="match status" value="1"/>
</dbReference>
<dbReference type="Proteomes" id="UP001376459">
    <property type="component" value="Unassembled WGS sequence"/>
</dbReference>
<dbReference type="EMBL" id="JBBKAK010000002">
    <property type="protein sequence ID" value="MEJ8673001.1"/>
    <property type="molecule type" value="Genomic_DNA"/>
</dbReference>